<name>A0A2S4PVB4_9PEZI</name>
<evidence type="ECO:0000256" key="14">
    <source>
        <dbReference type="ARBA" id="ARBA00023242"/>
    </source>
</evidence>
<evidence type="ECO:0000256" key="6">
    <source>
        <dbReference type="ARBA" id="ARBA00022490"/>
    </source>
</evidence>
<keyword evidence="13" id="KW-0206">Cytoskeleton</keyword>
<dbReference type="Pfam" id="PF08651">
    <property type="entry name" value="DASH_Duo1"/>
    <property type="match status" value="1"/>
</dbReference>
<dbReference type="AlphaFoldDB" id="A0A2S4PVB4"/>
<evidence type="ECO:0000256" key="17">
    <source>
        <dbReference type="ARBA" id="ARBA00044152"/>
    </source>
</evidence>
<dbReference type="GO" id="GO:0005874">
    <property type="term" value="C:microtubule"/>
    <property type="evidence" value="ECO:0007669"/>
    <property type="project" value="UniProtKB-KW"/>
</dbReference>
<keyword evidence="16" id="KW-0137">Centromere</keyword>
<dbReference type="OrthoDB" id="5599235at2759"/>
<keyword evidence="12" id="KW-0175">Coiled coil</keyword>
<comment type="caution">
    <text evidence="20">The sequence shown here is derived from an EMBL/GenBank/DDBJ whole genome shotgun (WGS) entry which is preliminary data.</text>
</comment>
<evidence type="ECO:0000256" key="11">
    <source>
        <dbReference type="ARBA" id="ARBA00022838"/>
    </source>
</evidence>
<dbReference type="PANTHER" id="PTHR28216">
    <property type="entry name" value="DASH COMPLEX SUBUNIT DUO1"/>
    <property type="match status" value="1"/>
</dbReference>
<evidence type="ECO:0000256" key="2">
    <source>
        <dbReference type="ARBA" id="ARBA00004186"/>
    </source>
</evidence>
<dbReference type="GO" id="GO:0042729">
    <property type="term" value="C:DASH complex"/>
    <property type="evidence" value="ECO:0007669"/>
    <property type="project" value="InterPro"/>
</dbReference>
<feature type="compositionally biased region" description="Polar residues" evidence="19">
    <location>
        <begin position="192"/>
        <end position="211"/>
    </location>
</feature>
<evidence type="ECO:0000256" key="7">
    <source>
        <dbReference type="ARBA" id="ARBA00022618"/>
    </source>
</evidence>
<evidence type="ECO:0000256" key="19">
    <source>
        <dbReference type="SAM" id="MobiDB-lite"/>
    </source>
</evidence>
<keyword evidence="5" id="KW-0158">Chromosome</keyword>
<evidence type="ECO:0000256" key="1">
    <source>
        <dbReference type="ARBA" id="ARBA00004123"/>
    </source>
</evidence>
<dbReference type="GO" id="GO:0051301">
    <property type="term" value="P:cell division"/>
    <property type="evidence" value="ECO:0007669"/>
    <property type="project" value="UniProtKB-KW"/>
</dbReference>
<dbReference type="GO" id="GO:0072686">
    <property type="term" value="C:mitotic spindle"/>
    <property type="evidence" value="ECO:0007669"/>
    <property type="project" value="InterPro"/>
</dbReference>
<evidence type="ECO:0000256" key="18">
    <source>
        <dbReference type="ARBA" id="ARBA00044358"/>
    </source>
</evidence>
<dbReference type="GO" id="GO:0007059">
    <property type="term" value="P:chromosome segregation"/>
    <property type="evidence" value="ECO:0007669"/>
    <property type="project" value="UniProtKB-KW"/>
</dbReference>
<evidence type="ECO:0000256" key="3">
    <source>
        <dbReference type="ARBA" id="ARBA00004629"/>
    </source>
</evidence>
<dbReference type="Proteomes" id="UP000237438">
    <property type="component" value="Unassembled WGS sequence"/>
</dbReference>
<keyword evidence="8" id="KW-0493">Microtubule</keyword>
<sequence length="238" mass="26367">MSDSKNPDVTEIENNQIIESAQEFLEFRPTKKTDLPNTNTSPRGDHETKYDMKHDKEVSLQKELETVRSMNEVVEKVLSSLESAQGNIATVLQTVNSASILLDAWVKILSYTEHNQRLITNPNWKGASADIAIIENESILKAQAEEKRALEDERRKEEARRAEEEEERRRQVGNPSRGSRGALRRFGGSKRGYSSSSLNTTGRVSGTQSSGRGIPVARAGSGIGRGLGTSRGRSRGTR</sequence>
<feature type="region of interest" description="Disordered" evidence="19">
    <location>
        <begin position="146"/>
        <end position="238"/>
    </location>
</feature>
<evidence type="ECO:0000256" key="8">
    <source>
        <dbReference type="ARBA" id="ARBA00022701"/>
    </source>
</evidence>
<keyword evidence="9" id="KW-0498">Mitosis</keyword>
<dbReference type="GO" id="GO:0000278">
    <property type="term" value="P:mitotic cell cycle"/>
    <property type="evidence" value="ECO:0007669"/>
    <property type="project" value="InterPro"/>
</dbReference>
<keyword evidence="15" id="KW-0131">Cell cycle</keyword>
<feature type="compositionally biased region" description="Basic and acidic residues" evidence="19">
    <location>
        <begin position="146"/>
        <end position="170"/>
    </location>
</feature>
<protein>
    <recommendedName>
        <fullName evidence="17">DASH complex subunit DUO1</fullName>
    </recommendedName>
    <alternativeName>
        <fullName evidence="18">Outer kinetochore protein DUO1</fullName>
    </alternativeName>
</protein>
<dbReference type="STRING" id="225359.A0A2S4PVB4"/>
<comment type="similarity">
    <text evidence="4">Belongs to the DASH complex DUO1 family.</text>
</comment>
<keyword evidence="11" id="KW-0995">Kinetochore</keyword>
<evidence type="ECO:0000256" key="4">
    <source>
        <dbReference type="ARBA" id="ARBA00005366"/>
    </source>
</evidence>
<accession>A0A2S4PVB4</accession>
<gene>
    <name evidence="20" type="ORF">EPUL_003572</name>
</gene>
<dbReference type="EMBL" id="PEDP01000448">
    <property type="protein sequence ID" value="POS85950.1"/>
    <property type="molecule type" value="Genomic_DNA"/>
</dbReference>
<feature type="region of interest" description="Disordered" evidence="19">
    <location>
        <begin position="27"/>
        <end position="49"/>
    </location>
</feature>
<keyword evidence="7" id="KW-0132">Cell division</keyword>
<evidence type="ECO:0000256" key="15">
    <source>
        <dbReference type="ARBA" id="ARBA00023306"/>
    </source>
</evidence>
<evidence type="ECO:0000256" key="12">
    <source>
        <dbReference type="ARBA" id="ARBA00023054"/>
    </source>
</evidence>
<organism evidence="20 21">
    <name type="scientific">Erysiphe pulchra</name>
    <dbReference type="NCBI Taxonomy" id="225359"/>
    <lineage>
        <taxon>Eukaryota</taxon>
        <taxon>Fungi</taxon>
        <taxon>Dikarya</taxon>
        <taxon>Ascomycota</taxon>
        <taxon>Pezizomycotina</taxon>
        <taxon>Leotiomycetes</taxon>
        <taxon>Erysiphales</taxon>
        <taxon>Erysiphaceae</taxon>
        <taxon>Erysiphe</taxon>
    </lineage>
</organism>
<evidence type="ECO:0000256" key="10">
    <source>
        <dbReference type="ARBA" id="ARBA00022829"/>
    </source>
</evidence>
<keyword evidence="6" id="KW-0963">Cytoplasm</keyword>
<evidence type="ECO:0000313" key="21">
    <source>
        <dbReference type="Proteomes" id="UP000237438"/>
    </source>
</evidence>
<evidence type="ECO:0000256" key="16">
    <source>
        <dbReference type="ARBA" id="ARBA00023328"/>
    </source>
</evidence>
<keyword evidence="21" id="KW-1185">Reference proteome</keyword>
<dbReference type="InterPro" id="IPR013960">
    <property type="entry name" value="DASH_Duo1"/>
</dbReference>
<proteinExistence type="inferred from homology"/>
<evidence type="ECO:0000256" key="5">
    <source>
        <dbReference type="ARBA" id="ARBA00022454"/>
    </source>
</evidence>
<reference evidence="20 21" key="1">
    <citation type="submission" date="2017-10" db="EMBL/GenBank/DDBJ databases">
        <title>Development of genomic resources for the powdery mildew, Erysiphe pulchra.</title>
        <authorList>
            <person name="Wadl P.A."/>
            <person name="Mack B.M."/>
            <person name="Moore G."/>
            <person name="Beltz S.B."/>
        </authorList>
    </citation>
    <scope>NUCLEOTIDE SEQUENCE [LARGE SCALE GENOMIC DNA]</scope>
    <source>
        <strain evidence="20">Cflorida</strain>
    </source>
</reference>
<keyword evidence="14" id="KW-0539">Nucleus</keyword>
<keyword evidence="10" id="KW-0159">Chromosome partition</keyword>
<comment type="subcellular location">
    <subcellularLocation>
        <location evidence="3">Chromosome</location>
        <location evidence="3">Centromere</location>
        <location evidence="3">Kinetochore</location>
    </subcellularLocation>
    <subcellularLocation>
        <location evidence="2">Cytoplasm</location>
        <location evidence="2">Cytoskeleton</location>
        <location evidence="2">Spindle</location>
    </subcellularLocation>
    <subcellularLocation>
        <location evidence="1">Nucleus</location>
    </subcellularLocation>
</comment>
<evidence type="ECO:0000313" key="20">
    <source>
        <dbReference type="EMBL" id="POS85950.1"/>
    </source>
</evidence>
<dbReference type="PANTHER" id="PTHR28216:SF1">
    <property type="entry name" value="DASH COMPLEX SUBUNIT DUO1"/>
    <property type="match status" value="1"/>
</dbReference>
<evidence type="ECO:0000256" key="9">
    <source>
        <dbReference type="ARBA" id="ARBA00022776"/>
    </source>
</evidence>
<evidence type="ECO:0000256" key="13">
    <source>
        <dbReference type="ARBA" id="ARBA00023212"/>
    </source>
</evidence>